<evidence type="ECO:0000313" key="1">
    <source>
        <dbReference type="EMBL" id="CAG6744564.1"/>
    </source>
</evidence>
<organism evidence="1">
    <name type="scientific">Cacopsylla melanoneura</name>
    <dbReference type="NCBI Taxonomy" id="428564"/>
    <lineage>
        <taxon>Eukaryota</taxon>
        <taxon>Metazoa</taxon>
        <taxon>Ecdysozoa</taxon>
        <taxon>Arthropoda</taxon>
        <taxon>Hexapoda</taxon>
        <taxon>Insecta</taxon>
        <taxon>Pterygota</taxon>
        <taxon>Neoptera</taxon>
        <taxon>Paraneoptera</taxon>
        <taxon>Hemiptera</taxon>
        <taxon>Sternorrhyncha</taxon>
        <taxon>Psylloidea</taxon>
        <taxon>Psyllidae</taxon>
        <taxon>Psyllinae</taxon>
        <taxon>Cacopsylla</taxon>
    </lineage>
</organism>
<dbReference type="AlphaFoldDB" id="A0A8D8ZCR2"/>
<protein>
    <submittedName>
        <fullName evidence="1">Uncharacterized protein</fullName>
    </submittedName>
</protein>
<name>A0A8D8ZCR2_9HEMI</name>
<sequence>MFSLLPILIPSPSILLTFCRAPFNSYIEYCLGNPISLSYTSICIKGGRLWKMFRHSLLICTLNLLYAVRLVLLIWNSKELHLVSYLHSIEIIIRFVKSTNAR</sequence>
<dbReference type="EMBL" id="HBUF01470054">
    <property type="protein sequence ID" value="CAG6744564.1"/>
    <property type="molecule type" value="Transcribed_RNA"/>
</dbReference>
<proteinExistence type="predicted"/>
<reference evidence="1" key="1">
    <citation type="submission" date="2021-05" db="EMBL/GenBank/DDBJ databases">
        <authorList>
            <person name="Alioto T."/>
            <person name="Alioto T."/>
            <person name="Gomez Garrido J."/>
        </authorList>
    </citation>
    <scope>NUCLEOTIDE SEQUENCE</scope>
</reference>
<accession>A0A8D8ZCR2</accession>